<dbReference type="RefSeq" id="WP_065486373.1">
    <property type="nucleotide sequence ID" value="NZ_CP015352.1"/>
</dbReference>
<dbReference type="Pfam" id="PF05791">
    <property type="entry name" value="Bacillus_HBL"/>
    <property type="match status" value="1"/>
</dbReference>
<dbReference type="PANTHER" id="PTHR38443:SF2">
    <property type="entry name" value="NON-HEMOLYTIC ENTEROTOXIN LYTIC COMPONENT L1"/>
    <property type="match status" value="1"/>
</dbReference>
<evidence type="ECO:0000256" key="1">
    <source>
        <dbReference type="SAM" id="Coils"/>
    </source>
</evidence>
<feature type="coiled-coil region" evidence="1">
    <location>
        <begin position="282"/>
        <end position="320"/>
    </location>
</feature>
<organism evidence="3 4">
    <name type="scientific">Bacillus thuringiensis</name>
    <dbReference type="NCBI Taxonomy" id="1428"/>
    <lineage>
        <taxon>Bacteria</taxon>
        <taxon>Bacillati</taxon>
        <taxon>Bacillota</taxon>
        <taxon>Bacilli</taxon>
        <taxon>Bacillales</taxon>
        <taxon>Bacillaceae</taxon>
        <taxon>Bacillus</taxon>
        <taxon>Bacillus cereus group</taxon>
    </lineage>
</organism>
<feature type="chain" id="PRO_5040799517" evidence="2">
    <location>
        <begin position="19"/>
        <end position="450"/>
    </location>
</feature>
<dbReference type="PANTHER" id="PTHR38443">
    <property type="match status" value="1"/>
</dbReference>
<keyword evidence="2" id="KW-0732">Signal</keyword>
<keyword evidence="1" id="KW-0175">Coiled coil</keyword>
<feature type="signal peptide" evidence="2">
    <location>
        <begin position="1"/>
        <end position="18"/>
    </location>
</feature>
<proteinExistence type="predicted"/>
<gene>
    <name evidence="3" type="ORF">BT246_65380</name>
</gene>
<evidence type="ECO:0000256" key="2">
    <source>
        <dbReference type="SAM" id="SignalP"/>
    </source>
</evidence>
<evidence type="ECO:0000313" key="3">
    <source>
        <dbReference type="EMBL" id="ANS51830.1"/>
    </source>
</evidence>
<dbReference type="Gene3D" id="1.20.1170.10">
    <property type="match status" value="1"/>
</dbReference>
<name>A0A9W3SHU1_BACTU</name>
<dbReference type="AlphaFoldDB" id="A0A9W3SHU1"/>
<dbReference type="InterPro" id="IPR008414">
    <property type="entry name" value="HBL"/>
</dbReference>
<geneLocation type="plasmid" evidence="3 4">
    <name>p142098</name>
</geneLocation>
<dbReference type="SUPFAM" id="SSF58100">
    <property type="entry name" value="Bacterial hemolysins"/>
    <property type="match status" value="1"/>
</dbReference>
<reference evidence="3 4" key="1">
    <citation type="submission" date="2016-04" db="EMBL/GenBank/DDBJ databases">
        <title>High quality genome of the nematocidal Bacillus thuringiensis MYBT18246.</title>
        <authorList>
            <person name="Hollensteiner J."/>
            <person name="Poehlein A."/>
            <person name="Sproeer C."/>
            <person name="Bunk B."/>
            <person name="Rosenstiel P."/>
            <person name="Schulenburg H."/>
            <person name="Liesegang H."/>
        </authorList>
    </citation>
    <scope>NUCLEOTIDE SEQUENCE [LARGE SCALE GENOMIC DNA]</scope>
    <source>
        <strain evidence="3 4">MYBT18246</strain>
        <plasmid evidence="3 4">p142098</plasmid>
    </source>
</reference>
<dbReference type="Proteomes" id="UP000092743">
    <property type="component" value="Plasmid p142098"/>
</dbReference>
<dbReference type="CDD" id="cd21116">
    <property type="entry name" value="ClyA-like"/>
    <property type="match status" value="1"/>
</dbReference>
<dbReference type="EMBL" id="CP015352">
    <property type="protein sequence ID" value="ANS51830.1"/>
    <property type="molecule type" value="Genomic_DNA"/>
</dbReference>
<accession>A0A9W3SHU1</accession>
<keyword evidence="3" id="KW-0614">Plasmid</keyword>
<evidence type="ECO:0000313" key="4">
    <source>
        <dbReference type="Proteomes" id="UP000092743"/>
    </source>
</evidence>
<dbReference type="InterPro" id="IPR052785">
    <property type="entry name" value="Enterotoxin_cmpnt"/>
</dbReference>
<sequence>MKKKIMISVMLTSIVATGSISMGPFANHVAHAESKQEEIDISLSLYNLNSQAKNIIQTLVNQVRMNPNVQLVEVPDLNTNQQFIKKDMDTWSNILYPRLMELGSRSASFLHKFDRYYPKLQEFADSGIDEQKQDFQDRLDALQEDVEFMQSKVQSRVNDLTEFQSQLNKNIVNLDASVKIGKEILGDEKGKGGRIDDLYKEMQKTREDIDKDLNEIASVPGQLNAEGWELFKAMFTLAKGIADKTTVTIMGVVDKGEEIEKLIVSAEMVTEKKFIEEKKKSGQTEEEIKEKYKKEIEAEKKKVREKIEKANEQALQSAANAKIGKYDLLKDIEQFQKAVNAFGKIDQLTKEQQQYLIDLQKQNQKLYELTKNLDIDELRSSKMFLMQSDMRTFSAQIDTEISYLKNYKKDWILINERIKELSKAIGTPSLYTKLIKFKGLCEDLKKQMKD</sequence>
<dbReference type="GO" id="GO:0016020">
    <property type="term" value="C:membrane"/>
    <property type="evidence" value="ECO:0007669"/>
    <property type="project" value="InterPro"/>
</dbReference>
<protein>
    <submittedName>
        <fullName evidence="3">Hemolysin BL lytic component L2</fullName>
    </submittedName>
</protein>